<dbReference type="PANTHER" id="PTHR30287:SF2">
    <property type="entry name" value="BLL1001 PROTEIN"/>
    <property type="match status" value="1"/>
</dbReference>
<evidence type="ECO:0000256" key="3">
    <source>
        <dbReference type="ARBA" id="ARBA00022692"/>
    </source>
</evidence>
<sequence>MLLFKNGLKRLLKDYLQFFIYLILITITVVLTSTLGIVSVNLKNINNQINRNYEKHDYSFRYTSSGYPSNDTQTFTPWFSFNTELVGNEKLGFFPTLTFGDKNSYSALLKYKFESDPKDPYKSSIFKYDGKKYFNFHFGDTESDTTKDKTFAPKDDDRVLKFSEAKKIEVVRSGEFGDFYKFNLGSKSFKNSLIGQLYAKNNGFEGSLNPQQTKSALDIFDYMFALNNSSLTYSIKQELMEVYEKNIDNNPSKAVEDFINNPKNDKETVGRIGQIIDVETPPTDPTPKEKYEFVAEKNLYQIFNDSSEASEKNLYKNYASFNIKKHDAPTILTTGLYPNGYLINTNRLTQRKWFESYFNLLSDLSNFKIRTTNEAVMWDANGHKFRYISSFYNYKPEGSDKFNVTFYNEDLYSFFKKNDSPDLFTDNSFMVSNGYAKFNKLKLGQVYNIFPGSMGSSDQYRLDATGADSLNIYPIIYEDDILTNQENEAIYYISSSTFSKMFNDGVDPGKFQDVSRAYLIHNSGSPHDLINDKKIFSTYLADNVMKLNEVATALNNHQLNDELATTKIQEYAKTPLLNFRSTLFPSTLQKFVLISIIFTVIFIAALCFVIYTIFKKVINTERGQIGNLKALGVSNFKILVNYISYMLIPVIFVTLIGWGISLALQPIFMTTFERYFNIPSVFNIDWKVLLIELFALAGIVIGMVFLTTYFVIKQSPIILLSPAKSMRPNLFLKKVFSKIPVVRFNSKLKLVILASSWKDLLVFFSVLFIASLVIFFAASIPSILNSMTNEFYRNIHYNNNYSYINTLSNNPLTRYSFYAHENDPKKSNLEASIFNVYIPKKEKANEYVGFVDQKDLEYWKKDNGAEYRNVFESILFKNFLTFKGGLVSVGVMDQVLDYAKKISKDSSDLVEQKFNQLTSKIFPMLLGQKPIEDEKKGYKENIKYISNNLLPSATKELWDKNEKEFENFSFNFSSIPVNASEDELFTKIEGTIDNADDTKIIGFGVNTNHPNPKLQLNNRSNIAYNETLDYIPITISKKLALQNLKVGDSFNLNMNIQKLAFLNKNSEIETIEPGAWKYDLGPQNKAVDLYDIDLSKVTYDHNSSTSNNFYYLDYATKEYKPYYNLKNVFLDLDYNKFNQDLFKVVNDKYQDYAIQKIYKLQEQKIYPFDVLKYEDGQATPIDQNTLLSGTNNWMNIALQNNLLTNKLVKQGSSKKLKVVAIEELYDGDKIYLDQKYANELLGITNAIDQVQTLADGQRVNVWSNAKMSSNPMISDQLQKLILQSINGNNATAGIAKYFKTGIGFTEYVDMNKMAMQNLISAALVFATIIIPIFIVTGVITIYLITDIFIRRYKNFMNYMRIQGYTMREFHSLMLWIFTPVAVLATSLGMITMWLFIKYTIPMGLVKIKIALPLIVNPWLFVGVALVCLLIFIVAYIVIMQGVKKIKLNTLLGNS</sequence>
<evidence type="ECO:0000256" key="2">
    <source>
        <dbReference type="ARBA" id="ARBA00022475"/>
    </source>
</evidence>
<dbReference type="GO" id="GO:0005886">
    <property type="term" value="C:plasma membrane"/>
    <property type="evidence" value="ECO:0007669"/>
    <property type="project" value="UniProtKB-SubCell"/>
</dbReference>
<evidence type="ECO:0000313" key="8">
    <source>
        <dbReference type="EMBL" id="AVP49366.1"/>
    </source>
</evidence>
<dbReference type="InterPro" id="IPR003838">
    <property type="entry name" value="ABC3_permease_C"/>
</dbReference>
<feature type="transmembrane region" description="Helical" evidence="6">
    <location>
        <begin position="645"/>
        <end position="668"/>
    </location>
</feature>
<keyword evidence="3 6" id="KW-0812">Transmembrane</keyword>
<feature type="transmembrane region" description="Helical" evidence="6">
    <location>
        <begin position="591"/>
        <end position="614"/>
    </location>
</feature>
<keyword evidence="4 6" id="KW-1133">Transmembrane helix</keyword>
<comment type="subcellular location">
    <subcellularLocation>
        <location evidence="1">Cell membrane</location>
        <topology evidence="1">Multi-pass membrane protein</topology>
    </subcellularLocation>
</comment>
<feature type="transmembrane region" description="Helical" evidence="6">
    <location>
        <begin position="760"/>
        <end position="784"/>
    </location>
</feature>
<proteinExistence type="predicted"/>
<evidence type="ECO:0000259" key="7">
    <source>
        <dbReference type="Pfam" id="PF02687"/>
    </source>
</evidence>
<keyword evidence="2" id="KW-1003">Cell membrane</keyword>
<organism evidence="8 9">
    <name type="scientific">Williamsoniiplasma luminosum</name>
    <dbReference type="NCBI Taxonomy" id="214888"/>
    <lineage>
        <taxon>Bacteria</taxon>
        <taxon>Bacillati</taxon>
        <taxon>Mycoplasmatota</taxon>
        <taxon>Mollicutes</taxon>
        <taxon>Entomoplasmatales</taxon>
        <taxon>Williamsoniiplasma</taxon>
    </lineage>
</organism>
<protein>
    <recommendedName>
        <fullName evidence="7">ABC3 transporter permease C-terminal domain-containing protein</fullName>
    </recommendedName>
</protein>
<evidence type="ECO:0000256" key="6">
    <source>
        <dbReference type="SAM" id="Phobius"/>
    </source>
</evidence>
<feature type="transmembrane region" description="Helical" evidence="6">
    <location>
        <begin position="20"/>
        <end position="42"/>
    </location>
</feature>
<feature type="domain" description="ABC3 transporter permease C-terminal" evidence="7">
    <location>
        <begin position="1329"/>
        <end position="1443"/>
    </location>
</feature>
<dbReference type="EMBL" id="CP027019">
    <property type="protein sequence ID" value="AVP49366.1"/>
    <property type="molecule type" value="Genomic_DNA"/>
</dbReference>
<keyword evidence="5 6" id="KW-0472">Membrane</keyword>
<evidence type="ECO:0000256" key="5">
    <source>
        <dbReference type="ARBA" id="ARBA00023136"/>
    </source>
</evidence>
<dbReference type="Pfam" id="PF02687">
    <property type="entry name" value="FtsX"/>
    <property type="match status" value="2"/>
</dbReference>
<reference evidence="9" key="1">
    <citation type="submission" date="2018-02" db="EMBL/GenBank/DDBJ databases">
        <title>Firefly genomes illuminate parallel origins of bioluminescence in beetles.</title>
        <authorList>
            <person name="Fallon T.R."/>
            <person name="Lower S.E.S."/>
            <person name="Behringer M."/>
            <person name="Weng J.-K."/>
        </authorList>
    </citation>
    <scope>NUCLEOTIDE SEQUENCE [LARGE SCALE GENOMIC DNA]</scope>
</reference>
<evidence type="ECO:0000256" key="1">
    <source>
        <dbReference type="ARBA" id="ARBA00004651"/>
    </source>
</evidence>
<dbReference type="Proteomes" id="UP000239250">
    <property type="component" value="Chromosome"/>
</dbReference>
<feature type="transmembrane region" description="Helical" evidence="6">
    <location>
        <begin position="1416"/>
        <end position="1438"/>
    </location>
</feature>
<dbReference type="RefSeq" id="WP_303662686.1">
    <property type="nucleotide sequence ID" value="NZ_CP027019.1"/>
</dbReference>
<feature type="transmembrane region" description="Helical" evidence="6">
    <location>
        <begin position="1369"/>
        <end position="1396"/>
    </location>
</feature>
<evidence type="ECO:0000256" key="4">
    <source>
        <dbReference type="ARBA" id="ARBA00022989"/>
    </source>
</evidence>
<feature type="transmembrane region" description="Helical" evidence="6">
    <location>
        <begin position="1318"/>
        <end position="1349"/>
    </location>
</feature>
<name>A0A2S0NK23_9MOLU</name>
<accession>A0A2S0NK23</accession>
<evidence type="ECO:0000313" key="9">
    <source>
        <dbReference type="Proteomes" id="UP000239250"/>
    </source>
</evidence>
<dbReference type="PANTHER" id="PTHR30287">
    <property type="entry name" value="MEMBRANE COMPONENT OF PREDICTED ABC SUPERFAMILY METABOLITE UPTAKE TRANSPORTER"/>
    <property type="match status" value="1"/>
</dbReference>
<gene>
    <name evidence="8" type="ORF">C5T88_02090</name>
</gene>
<dbReference type="InterPro" id="IPR038766">
    <property type="entry name" value="Membrane_comp_ABC_pdt"/>
</dbReference>
<feature type="transmembrane region" description="Helical" evidence="6">
    <location>
        <begin position="688"/>
        <end position="712"/>
    </location>
</feature>
<feature type="domain" description="ABC3 transporter permease C-terminal" evidence="7">
    <location>
        <begin position="596"/>
        <end position="716"/>
    </location>
</feature>